<feature type="region of interest" description="Disordered" evidence="1">
    <location>
        <begin position="1"/>
        <end position="61"/>
    </location>
</feature>
<protein>
    <submittedName>
        <fullName evidence="2">Uncharacterized protein</fullName>
    </submittedName>
</protein>
<accession>A0A2W4ZIU3</accession>
<evidence type="ECO:0000313" key="2">
    <source>
        <dbReference type="EMBL" id="PZO58065.1"/>
    </source>
</evidence>
<comment type="caution">
    <text evidence="2">The sequence shown here is derived from an EMBL/GenBank/DDBJ whole genome shotgun (WGS) entry which is preliminary data.</text>
</comment>
<name>A0A2W4ZIU3_9CYAN</name>
<organism evidence="2 3">
    <name type="scientific">Phormidesmis priestleyi</name>
    <dbReference type="NCBI Taxonomy" id="268141"/>
    <lineage>
        <taxon>Bacteria</taxon>
        <taxon>Bacillati</taxon>
        <taxon>Cyanobacteriota</taxon>
        <taxon>Cyanophyceae</taxon>
        <taxon>Leptolyngbyales</taxon>
        <taxon>Leptolyngbyaceae</taxon>
        <taxon>Phormidesmis</taxon>
    </lineage>
</organism>
<proteinExistence type="predicted"/>
<dbReference type="Proteomes" id="UP000249794">
    <property type="component" value="Unassembled WGS sequence"/>
</dbReference>
<feature type="compositionally biased region" description="Low complexity" evidence="1">
    <location>
        <begin position="44"/>
        <end position="61"/>
    </location>
</feature>
<reference evidence="2 3" key="2">
    <citation type="submission" date="2018-06" db="EMBL/GenBank/DDBJ databases">
        <title>Metagenomic assembly of (sub)arctic Cyanobacteria and their associated microbiome from non-axenic cultures.</title>
        <authorList>
            <person name="Baurain D."/>
        </authorList>
    </citation>
    <scope>NUCLEOTIDE SEQUENCE [LARGE SCALE GENOMIC DNA]</scope>
    <source>
        <strain evidence="2">ULC027bin1</strain>
    </source>
</reference>
<dbReference type="EMBL" id="QBMP01000039">
    <property type="protein sequence ID" value="PZO58065.1"/>
    <property type="molecule type" value="Genomic_DNA"/>
</dbReference>
<reference evidence="3" key="1">
    <citation type="submission" date="2018-04" db="EMBL/GenBank/DDBJ databases">
        <authorList>
            <person name="Cornet L."/>
        </authorList>
    </citation>
    <scope>NUCLEOTIDE SEQUENCE [LARGE SCALE GENOMIC DNA]</scope>
</reference>
<sequence>MPQTKEQQAAAILGTSNTLLDELKGKATAEPTRSRPKSPKKGAAKTTKTAAKKTPTSTDTPVQAELVHAPVSGSGINGVIRGDIGQTDPQTMAQALVAIQQQQNTVLVSQANKKLDKEVAVDQGLGLSVQLQQEKNATVNESISTQAMKTRQQGAKTSLEGVRLQGLNIDLEGEAALLPHRQEGWSIKSEGMAIDNEGARTLLQPRREHWAAKLQLAHVGLQQLSIQIQQAQSELYAPVEINQLND</sequence>
<dbReference type="AlphaFoldDB" id="A0A2W4ZIU3"/>
<evidence type="ECO:0000313" key="3">
    <source>
        <dbReference type="Proteomes" id="UP000249794"/>
    </source>
</evidence>
<feature type="compositionally biased region" description="Basic residues" evidence="1">
    <location>
        <begin position="34"/>
        <end position="43"/>
    </location>
</feature>
<evidence type="ECO:0000256" key="1">
    <source>
        <dbReference type="SAM" id="MobiDB-lite"/>
    </source>
</evidence>
<gene>
    <name evidence="2" type="ORF">DCF15_05885</name>
</gene>